<dbReference type="PANTHER" id="PTHR20003:SF7">
    <property type="entry name" value="SGNH DOMAIN-CONTAINING PROTEIN"/>
    <property type="match status" value="1"/>
</dbReference>
<dbReference type="STRING" id="45351.A7SGA0"/>
<accession>A7SGA0</accession>
<dbReference type="OrthoDB" id="5373426at2759"/>
<dbReference type="eggNOG" id="ENOG502SCW0">
    <property type="taxonomic scope" value="Eukaryota"/>
</dbReference>
<feature type="transmembrane region" description="Helical" evidence="1">
    <location>
        <begin position="20"/>
        <end position="40"/>
    </location>
</feature>
<evidence type="ECO:0000313" key="3">
    <source>
        <dbReference type="Proteomes" id="UP000001593"/>
    </source>
</evidence>
<reference evidence="2 3" key="1">
    <citation type="journal article" date="2007" name="Science">
        <title>Sea anemone genome reveals ancestral eumetazoan gene repertoire and genomic organization.</title>
        <authorList>
            <person name="Putnam N.H."/>
            <person name="Srivastava M."/>
            <person name="Hellsten U."/>
            <person name="Dirks B."/>
            <person name="Chapman J."/>
            <person name="Salamov A."/>
            <person name="Terry A."/>
            <person name="Shapiro H."/>
            <person name="Lindquist E."/>
            <person name="Kapitonov V.V."/>
            <person name="Jurka J."/>
            <person name="Genikhovich G."/>
            <person name="Grigoriev I.V."/>
            <person name="Lucas S.M."/>
            <person name="Steele R.E."/>
            <person name="Finnerty J.R."/>
            <person name="Technau U."/>
            <person name="Martindale M.Q."/>
            <person name="Rokhsar D.S."/>
        </authorList>
    </citation>
    <scope>NUCLEOTIDE SEQUENCE [LARGE SCALE GENOMIC DNA]</scope>
    <source>
        <strain evidence="3">CH2 X CH6</strain>
    </source>
</reference>
<dbReference type="SUPFAM" id="SSF52266">
    <property type="entry name" value="SGNH hydrolase"/>
    <property type="match status" value="1"/>
</dbReference>
<evidence type="ECO:0000256" key="1">
    <source>
        <dbReference type="SAM" id="Phobius"/>
    </source>
</evidence>
<dbReference type="OMA" id="EAYNINH"/>
<dbReference type="InParanoid" id="A7SGA0"/>
<dbReference type="PANTHER" id="PTHR20003">
    <property type="entry name" value="GLYCOPROTEIN-RELATED"/>
    <property type="match status" value="1"/>
</dbReference>
<keyword evidence="3" id="KW-1185">Reference proteome</keyword>
<dbReference type="InterPro" id="IPR036514">
    <property type="entry name" value="SGNH_hydro_sf"/>
</dbReference>
<dbReference type="Gene3D" id="3.40.50.1110">
    <property type="entry name" value="SGNH hydrolase"/>
    <property type="match status" value="1"/>
</dbReference>
<keyword evidence="1" id="KW-0472">Membrane</keyword>
<organism evidence="2 3">
    <name type="scientific">Nematostella vectensis</name>
    <name type="common">Starlet sea anemone</name>
    <dbReference type="NCBI Taxonomy" id="45351"/>
    <lineage>
        <taxon>Eukaryota</taxon>
        <taxon>Metazoa</taxon>
        <taxon>Cnidaria</taxon>
        <taxon>Anthozoa</taxon>
        <taxon>Hexacorallia</taxon>
        <taxon>Actiniaria</taxon>
        <taxon>Edwardsiidae</taxon>
        <taxon>Nematostella</taxon>
    </lineage>
</organism>
<gene>
    <name evidence="2" type="ORF">NEMVEDRAFT_v1g211833</name>
</gene>
<dbReference type="Proteomes" id="UP000001593">
    <property type="component" value="Unassembled WGS sequence"/>
</dbReference>
<name>A7SGA0_NEMVE</name>
<dbReference type="HOGENOM" id="CLU_034888_0_0_1"/>
<keyword evidence="1" id="KW-0812">Transmembrane</keyword>
<dbReference type="EMBL" id="DS469650">
    <property type="protein sequence ID" value="EDO37300.1"/>
    <property type="molecule type" value="Genomic_DNA"/>
</dbReference>
<sequence>MAHKYIQRHLFALYSQGLTSKVTCTLVITMATALYVYYMCGRMTEEQFRSMNLPKIQAYIQHKCSPVLDRATRGAWKLKPHVTTADLDARRRLDMMLRTRKGWPQYLSHGDLRCGVHFPLPRPSFGKNKTMVFDIQGQCDPYSEAPCCHGYKGWCGAGAAYCECQGCVDYRAFIPAELGDWVTLDKCHITNYTQNSACSLVNNRFSYITFMGDSLVRHLFSALLLILTRDRTYGALKFSARFKQKDMCRGDNQFVDSMCHALTAMRWTDISKHPTFCPGRKQSFKMDFVEAYNINHAKIALTFAKRMLYRRGSVILIGVGIHNGFNAPLVIEKYFGPILRLLQHSRATTGWPRLIWLSPHAAGPLKPLTYQRHQGNHAIQAFNAQMWQYCEEQNVTVFDTYNLTLGAQSFDGTHYGVGVNLLKAQLLLNYWNESR</sequence>
<dbReference type="PhylomeDB" id="A7SGA0"/>
<keyword evidence="1" id="KW-1133">Transmembrane helix</keyword>
<dbReference type="KEGG" id="nve:5508781"/>
<proteinExistence type="predicted"/>
<dbReference type="AlphaFoldDB" id="A7SGA0"/>
<protein>
    <submittedName>
        <fullName evidence="2">Uncharacterized protein</fullName>
    </submittedName>
</protein>
<evidence type="ECO:0000313" key="2">
    <source>
        <dbReference type="EMBL" id="EDO37300.1"/>
    </source>
</evidence>